<gene>
    <name evidence="1" type="ORF">CQY22_009285</name>
</gene>
<organism evidence="1 2">
    <name type="scientific">Mycolicibacterium brumae</name>
    <dbReference type="NCBI Taxonomy" id="85968"/>
    <lineage>
        <taxon>Bacteria</taxon>
        <taxon>Bacillati</taxon>
        <taxon>Actinomycetota</taxon>
        <taxon>Actinomycetes</taxon>
        <taxon>Mycobacteriales</taxon>
        <taxon>Mycobacteriaceae</taxon>
        <taxon>Mycolicibacterium</taxon>
    </lineage>
</organism>
<evidence type="ECO:0008006" key="3">
    <source>
        <dbReference type="Google" id="ProtNLM"/>
    </source>
</evidence>
<evidence type="ECO:0000313" key="1">
    <source>
        <dbReference type="EMBL" id="PIB75620.1"/>
    </source>
</evidence>
<evidence type="ECO:0000313" key="2">
    <source>
        <dbReference type="Proteomes" id="UP000230551"/>
    </source>
</evidence>
<comment type="caution">
    <text evidence="1">The sequence shown here is derived from an EMBL/GenBank/DDBJ whole genome shotgun (WGS) entry which is preliminary data.</text>
</comment>
<sequence>MVVAIREDRSDQLEQLRQRMAAISGKVGAGHRAATPVIASEPSASAQESLLPVPESLLGVLPDGLPRGGVAVVSGARSLPLSMAAAVTAAGGHAAIVGLPGVGLLAAAEMGADLSRIAVVPDPGADPVEVAAVLVDGMDLVLLGLRGAAVAPSRARVVSGRLRHRGAALVVVDGDWPGPALRLDARVRGYETTVPAPGRGRLAGVRLAVRARGRGVRVAAPA</sequence>
<name>A0A2G5PC21_9MYCO</name>
<dbReference type="AlphaFoldDB" id="A0A2G5PC21"/>
<reference evidence="1 2" key="1">
    <citation type="journal article" date="2017" name="Infect. Genet. Evol.">
        <title>The new phylogeny of the genus Mycobacterium: The old and the news.</title>
        <authorList>
            <person name="Tortoli E."/>
            <person name="Fedrizzi T."/>
            <person name="Meehan C.J."/>
            <person name="Trovato A."/>
            <person name="Grottola A."/>
            <person name="Giacobazzi E."/>
            <person name="Serpini G.F."/>
            <person name="Tagliazucchi S."/>
            <person name="Fabio A."/>
            <person name="Bettua C."/>
            <person name="Bertorelli R."/>
            <person name="Frascaro F."/>
            <person name="De Sanctis V."/>
            <person name="Pecorari M."/>
            <person name="Jousson O."/>
            <person name="Segata N."/>
            <person name="Cirillo D.M."/>
        </authorList>
    </citation>
    <scope>NUCLEOTIDE SEQUENCE [LARGE SCALE GENOMIC DNA]</scope>
    <source>
        <strain evidence="1 2">CIP1034565</strain>
    </source>
</reference>
<proteinExistence type="predicted"/>
<dbReference type="RefSeq" id="WP_090587589.1">
    <property type="nucleotide sequence ID" value="NZ_CP104302.1"/>
</dbReference>
<dbReference type="EMBL" id="PDCN02000009">
    <property type="protein sequence ID" value="PIB75620.1"/>
    <property type="molecule type" value="Genomic_DNA"/>
</dbReference>
<dbReference type="OrthoDB" id="4451283at2"/>
<keyword evidence="2" id="KW-1185">Reference proteome</keyword>
<dbReference type="Proteomes" id="UP000230551">
    <property type="component" value="Unassembled WGS sequence"/>
</dbReference>
<dbReference type="STRING" id="85968.GCA_900073015_01276"/>
<accession>A0A2G5PC21</accession>
<protein>
    <recommendedName>
        <fullName evidence="3">Recombinase A</fullName>
    </recommendedName>
</protein>